<name>A0A5J5GAM4_9BACL</name>
<feature type="transmembrane region" description="Helical" evidence="1">
    <location>
        <begin position="12"/>
        <end position="30"/>
    </location>
</feature>
<keyword evidence="3" id="KW-1185">Reference proteome</keyword>
<keyword evidence="1" id="KW-1133">Transmembrane helix</keyword>
<accession>A0A5J5GAM4</accession>
<reference evidence="2 3" key="1">
    <citation type="submission" date="2019-09" db="EMBL/GenBank/DDBJ databases">
        <title>Bacillus ochoae sp. nov., Paenibacillus whitsoniae sp. nov., Paenibacillus spiritus sp. nov. Isolated from the Mars Exploration Rover during spacecraft assembly.</title>
        <authorList>
            <person name="Seuylemezian A."/>
            <person name="Vaishampayan P."/>
        </authorList>
    </citation>
    <scope>NUCLEOTIDE SEQUENCE [LARGE SCALE GENOMIC DNA]</scope>
    <source>
        <strain evidence="2 3">MER_111</strain>
    </source>
</reference>
<keyword evidence="1" id="KW-0472">Membrane</keyword>
<feature type="transmembrane region" description="Helical" evidence="1">
    <location>
        <begin position="36"/>
        <end position="54"/>
    </location>
</feature>
<protein>
    <submittedName>
        <fullName evidence="2">Uncharacterized protein</fullName>
    </submittedName>
</protein>
<keyword evidence="1" id="KW-0812">Transmembrane</keyword>
<dbReference type="AlphaFoldDB" id="A0A5J5GAM4"/>
<evidence type="ECO:0000313" key="2">
    <source>
        <dbReference type="EMBL" id="KAA9005031.1"/>
    </source>
</evidence>
<dbReference type="EMBL" id="VYKK01000011">
    <property type="protein sequence ID" value="KAA9005031.1"/>
    <property type="molecule type" value="Genomic_DNA"/>
</dbReference>
<evidence type="ECO:0000313" key="3">
    <source>
        <dbReference type="Proteomes" id="UP000367750"/>
    </source>
</evidence>
<dbReference type="Proteomes" id="UP000367750">
    <property type="component" value="Unassembled WGS sequence"/>
</dbReference>
<comment type="caution">
    <text evidence="2">The sequence shown here is derived from an EMBL/GenBank/DDBJ whole genome shotgun (WGS) entry which is preliminary data.</text>
</comment>
<proteinExistence type="predicted"/>
<sequence length="62" mass="6808">MRGYNIWRPLMVIIVALLMRKLVTGIGTAFGMGAEAAAGLGMVAAILSALFMYTQYTKRNRK</sequence>
<evidence type="ECO:0000256" key="1">
    <source>
        <dbReference type="SAM" id="Phobius"/>
    </source>
</evidence>
<gene>
    <name evidence="2" type="ORF">F4V43_09070</name>
</gene>
<organism evidence="2 3">
    <name type="scientific">Paenibacillus spiritus</name>
    <dbReference type="NCBI Taxonomy" id="2496557"/>
    <lineage>
        <taxon>Bacteria</taxon>
        <taxon>Bacillati</taxon>
        <taxon>Bacillota</taxon>
        <taxon>Bacilli</taxon>
        <taxon>Bacillales</taxon>
        <taxon>Paenibacillaceae</taxon>
        <taxon>Paenibacillus</taxon>
    </lineage>
</organism>
<dbReference type="RefSeq" id="WP_150457929.1">
    <property type="nucleotide sequence ID" value="NZ_VYKK01000011.1"/>
</dbReference>